<evidence type="ECO:0000256" key="8">
    <source>
        <dbReference type="ARBA" id="ARBA00022741"/>
    </source>
</evidence>
<keyword evidence="11" id="KW-0067">ATP-binding</keyword>
<evidence type="ECO:0000256" key="14">
    <source>
        <dbReference type="ARBA" id="ARBA00023049"/>
    </source>
</evidence>
<dbReference type="InterPro" id="IPR027417">
    <property type="entry name" value="P-loop_NTPase"/>
</dbReference>
<dbReference type="GO" id="GO:0016020">
    <property type="term" value="C:membrane"/>
    <property type="evidence" value="ECO:0007669"/>
    <property type="project" value="UniProtKB-SubCell"/>
</dbReference>
<dbReference type="InterPro" id="IPR003960">
    <property type="entry name" value="ATPase_AAA_CS"/>
</dbReference>
<dbReference type="Gene3D" id="3.40.50.300">
    <property type="entry name" value="P-loop containing nucleotide triphosphate hydrolases"/>
    <property type="match status" value="1"/>
</dbReference>
<protein>
    <recommendedName>
        <fullName evidence="17">AAA+ ATPase domain-containing protein</fullName>
    </recommendedName>
</protein>
<evidence type="ECO:0000256" key="12">
    <source>
        <dbReference type="ARBA" id="ARBA00022946"/>
    </source>
</evidence>
<dbReference type="Pfam" id="PF00004">
    <property type="entry name" value="AAA"/>
    <property type="match status" value="1"/>
</dbReference>
<evidence type="ECO:0000256" key="6">
    <source>
        <dbReference type="ARBA" id="ARBA00022692"/>
    </source>
</evidence>
<comment type="caution">
    <text evidence="18">The sequence shown here is derived from an EMBL/GenBank/DDBJ whole genome shotgun (WGS) entry which is preliminary data.</text>
</comment>
<evidence type="ECO:0000256" key="2">
    <source>
        <dbReference type="ARBA" id="ARBA00004141"/>
    </source>
</evidence>
<dbReference type="Gene3D" id="1.10.8.60">
    <property type="match status" value="1"/>
</dbReference>
<evidence type="ECO:0000256" key="10">
    <source>
        <dbReference type="ARBA" id="ARBA00022833"/>
    </source>
</evidence>
<keyword evidence="12" id="KW-0809">Transit peptide</keyword>
<feature type="transmembrane region" description="Helical" evidence="16">
    <location>
        <begin position="226"/>
        <end position="245"/>
    </location>
</feature>
<proteinExistence type="inferred from homology"/>
<keyword evidence="8" id="KW-0547">Nucleotide-binding</keyword>
<dbReference type="GO" id="GO:0004176">
    <property type="term" value="F:ATP-dependent peptidase activity"/>
    <property type="evidence" value="ECO:0007669"/>
    <property type="project" value="InterPro"/>
</dbReference>
<evidence type="ECO:0000256" key="1">
    <source>
        <dbReference type="ARBA" id="ARBA00001947"/>
    </source>
</evidence>
<dbReference type="InterPro" id="IPR000642">
    <property type="entry name" value="Peptidase_M41"/>
</dbReference>
<evidence type="ECO:0000256" key="3">
    <source>
        <dbReference type="ARBA" id="ARBA00010044"/>
    </source>
</evidence>
<keyword evidence="7" id="KW-0479">Metal-binding</keyword>
<keyword evidence="15 16" id="KW-0472">Membrane</keyword>
<dbReference type="PROSITE" id="PS00674">
    <property type="entry name" value="AAA"/>
    <property type="match status" value="1"/>
</dbReference>
<comment type="similarity">
    <text evidence="3">In the C-terminal section; belongs to the peptidase M41 family.</text>
</comment>
<dbReference type="Pfam" id="PF17862">
    <property type="entry name" value="AAA_lid_3"/>
    <property type="match status" value="1"/>
</dbReference>
<evidence type="ECO:0000256" key="5">
    <source>
        <dbReference type="ARBA" id="ARBA00022670"/>
    </source>
</evidence>
<sequence length="714" mass="78967">MPQITSLQTTLSSPTASFHTLATPQHHVASFHTIAMLRGLGKISCRRGVLPSVRLQLPPAFLRTSPLRNFSSIVGNRGMGRVMKPSFGCGNRSLLVPIYQQLVRMEGTVTEVPTVDSAAGATQSGVECLNTVCDYIRKGQFQAALDHLSTLENPKAYGKDVYYLTLYLLYMNGDFKTMPPEDIKKQLDFCGLSEEELKKITHRLTNPATQQYVLEKNLLSGAKTSLNVLLALIAAYLLILIFSMSNPSNILKSTSTYTPETNITTRFSDVIGLGESLEEVQLLVKYLQDPAQFKRMGAKTPTGVLLTGPPGTGKTLLAKAVAGEASVPFFFAAGSEFDEMYVGMGAKRVRELFQKARENAPCIVFIDELDAVGGRRESFRGSNSRQTINQLLNEIGGFRGDEGVLIMAATNLKKVLDPALVRAGRFDLEIRTSLPDCEAREAILRKKTLNTRLADDVDLKQLARRTVGMSGAELESLINVAAMKALATGYLRIHNAHILESLDRIQIGSKRSRGNEREVERMTLLHECGHAMVSLLTEGASPVDKITIVPRGDALGYVAPVVEEKDMFSQTKKQLMARIDVAMGGRAAEEVFYGPNNVTTGASSDLQQASAIARGLVYEYGMMGQPRVRGSVPDSAIDQLPYYSEEERYKNDKMIEEILEESYARAKRLIKNNKKSLLRLADVGAMKRFKKTRRWRSTKRFRERTRSACCGARR</sequence>
<dbReference type="Gene3D" id="1.20.58.760">
    <property type="entry name" value="Peptidase M41"/>
    <property type="match status" value="1"/>
</dbReference>
<evidence type="ECO:0000256" key="7">
    <source>
        <dbReference type="ARBA" id="ARBA00022723"/>
    </source>
</evidence>
<reference evidence="18 19" key="1">
    <citation type="submission" date="2016-05" db="EMBL/GenBank/DDBJ databases">
        <title>Nuclear genome of Blastocystis sp. subtype 1 NandII.</title>
        <authorList>
            <person name="Gentekaki E."/>
            <person name="Curtis B."/>
            <person name="Stairs C."/>
            <person name="Eme L."/>
            <person name="Herman E."/>
            <person name="Klimes V."/>
            <person name="Arias M.C."/>
            <person name="Elias M."/>
            <person name="Hilliou F."/>
            <person name="Klute M."/>
            <person name="Malik S.-B."/>
            <person name="Pightling A."/>
            <person name="Rachubinski R."/>
            <person name="Salas D."/>
            <person name="Schlacht A."/>
            <person name="Suga H."/>
            <person name="Archibald J."/>
            <person name="Ball S.G."/>
            <person name="Clark G."/>
            <person name="Dacks J."/>
            <person name="Van Der Giezen M."/>
            <person name="Tsaousis A."/>
            <person name="Roger A."/>
        </authorList>
    </citation>
    <scope>NUCLEOTIDE SEQUENCE [LARGE SCALE GENOMIC DNA]</scope>
    <source>
        <strain evidence="19">ATCC 50177 / NandII</strain>
    </source>
</reference>
<feature type="domain" description="AAA+ ATPase" evidence="17">
    <location>
        <begin position="300"/>
        <end position="436"/>
    </location>
</feature>
<name>A0A196SES0_BLAHN</name>
<dbReference type="AlphaFoldDB" id="A0A196SES0"/>
<dbReference type="GO" id="GO:0004222">
    <property type="term" value="F:metalloendopeptidase activity"/>
    <property type="evidence" value="ECO:0007669"/>
    <property type="project" value="InterPro"/>
</dbReference>
<dbReference type="GO" id="GO:0016887">
    <property type="term" value="F:ATP hydrolysis activity"/>
    <property type="evidence" value="ECO:0007669"/>
    <property type="project" value="InterPro"/>
</dbReference>
<dbReference type="SMART" id="SM00382">
    <property type="entry name" value="AAA"/>
    <property type="match status" value="1"/>
</dbReference>
<dbReference type="SUPFAM" id="SSF140990">
    <property type="entry name" value="FtsH protease domain-like"/>
    <property type="match status" value="1"/>
</dbReference>
<dbReference type="FunFam" id="3.40.50.300:FF:000277">
    <property type="entry name" value="ATP-dependent zinc metalloprotease FtsH"/>
    <property type="match status" value="1"/>
</dbReference>
<comment type="cofactor">
    <cofactor evidence="1">
        <name>Zn(2+)</name>
        <dbReference type="ChEBI" id="CHEBI:29105"/>
    </cofactor>
</comment>
<accession>A0A196SES0</accession>
<comment type="subcellular location">
    <subcellularLocation>
        <location evidence="2">Membrane</location>
        <topology evidence="2">Multi-pass membrane protein</topology>
    </subcellularLocation>
</comment>
<dbReference type="GO" id="GO:0046872">
    <property type="term" value="F:metal ion binding"/>
    <property type="evidence" value="ECO:0007669"/>
    <property type="project" value="UniProtKB-KW"/>
</dbReference>
<dbReference type="Pfam" id="PF01434">
    <property type="entry name" value="Peptidase_M41"/>
    <property type="match status" value="1"/>
</dbReference>
<evidence type="ECO:0000256" key="13">
    <source>
        <dbReference type="ARBA" id="ARBA00022989"/>
    </source>
</evidence>
<keyword evidence="10" id="KW-0862">Zinc</keyword>
<evidence type="ECO:0000313" key="18">
    <source>
        <dbReference type="EMBL" id="OAO15560.1"/>
    </source>
</evidence>
<evidence type="ECO:0000313" key="19">
    <source>
        <dbReference type="Proteomes" id="UP000078348"/>
    </source>
</evidence>
<evidence type="ECO:0000256" key="4">
    <source>
        <dbReference type="ARBA" id="ARBA00010550"/>
    </source>
</evidence>
<dbReference type="GO" id="GO:0005739">
    <property type="term" value="C:mitochondrion"/>
    <property type="evidence" value="ECO:0007669"/>
    <property type="project" value="TreeGrafter"/>
</dbReference>
<dbReference type="InterPro" id="IPR003959">
    <property type="entry name" value="ATPase_AAA_core"/>
</dbReference>
<keyword evidence="6 16" id="KW-0812">Transmembrane</keyword>
<dbReference type="Proteomes" id="UP000078348">
    <property type="component" value="Unassembled WGS sequence"/>
</dbReference>
<dbReference type="STRING" id="478820.A0A196SES0"/>
<gene>
    <name evidence="18" type="ORF">AV274_2726</name>
</gene>
<keyword evidence="9" id="KW-0378">Hydrolase</keyword>
<keyword evidence="5" id="KW-0645">Protease</keyword>
<dbReference type="PANTHER" id="PTHR23076:SF97">
    <property type="entry name" value="ATP-DEPENDENT ZINC METALLOPROTEASE YME1L1"/>
    <property type="match status" value="1"/>
</dbReference>
<evidence type="ECO:0000259" key="17">
    <source>
        <dbReference type="SMART" id="SM00382"/>
    </source>
</evidence>
<dbReference type="PANTHER" id="PTHR23076">
    <property type="entry name" value="METALLOPROTEASE M41 FTSH"/>
    <property type="match status" value="1"/>
</dbReference>
<evidence type="ECO:0000256" key="11">
    <source>
        <dbReference type="ARBA" id="ARBA00022840"/>
    </source>
</evidence>
<keyword evidence="14" id="KW-0482">Metalloprotease</keyword>
<dbReference type="GO" id="GO:0005524">
    <property type="term" value="F:ATP binding"/>
    <property type="evidence" value="ECO:0007669"/>
    <property type="project" value="UniProtKB-KW"/>
</dbReference>
<dbReference type="InterPro" id="IPR041569">
    <property type="entry name" value="AAA_lid_3"/>
</dbReference>
<organism evidence="18 19">
    <name type="scientific">Blastocystis sp. subtype 1 (strain ATCC 50177 / NandII)</name>
    <dbReference type="NCBI Taxonomy" id="478820"/>
    <lineage>
        <taxon>Eukaryota</taxon>
        <taxon>Sar</taxon>
        <taxon>Stramenopiles</taxon>
        <taxon>Bigyra</taxon>
        <taxon>Opalozoa</taxon>
        <taxon>Opalinata</taxon>
        <taxon>Blastocystidae</taxon>
        <taxon>Blastocystis</taxon>
    </lineage>
</organism>
<dbReference type="InterPro" id="IPR003593">
    <property type="entry name" value="AAA+_ATPase"/>
</dbReference>
<evidence type="ECO:0000256" key="9">
    <source>
        <dbReference type="ARBA" id="ARBA00022801"/>
    </source>
</evidence>
<comment type="similarity">
    <text evidence="4">In the N-terminal section; belongs to the AAA ATPase family.</text>
</comment>
<keyword evidence="13 16" id="KW-1133">Transmembrane helix</keyword>
<dbReference type="InterPro" id="IPR037219">
    <property type="entry name" value="Peptidase_M41-like"/>
</dbReference>
<evidence type="ECO:0000256" key="16">
    <source>
        <dbReference type="SAM" id="Phobius"/>
    </source>
</evidence>
<dbReference type="OrthoDB" id="1413014at2759"/>
<dbReference type="GO" id="GO:0006508">
    <property type="term" value="P:proteolysis"/>
    <property type="evidence" value="ECO:0007669"/>
    <property type="project" value="UniProtKB-KW"/>
</dbReference>
<keyword evidence="19" id="KW-1185">Reference proteome</keyword>
<dbReference type="EMBL" id="LXWW01000130">
    <property type="protein sequence ID" value="OAO15560.1"/>
    <property type="molecule type" value="Genomic_DNA"/>
</dbReference>
<dbReference type="SUPFAM" id="SSF52540">
    <property type="entry name" value="P-loop containing nucleoside triphosphate hydrolases"/>
    <property type="match status" value="1"/>
</dbReference>
<evidence type="ECO:0000256" key="15">
    <source>
        <dbReference type="ARBA" id="ARBA00023136"/>
    </source>
</evidence>